<keyword evidence="4" id="KW-1185">Reference proteome</keyword>
<feature type="domain" description="CFA20" evidence="2">
    <location>
        <begin position="1"/>
        <end position="174"/>
    </location>
</feature>
<dbReference type="InterPro" id="IPR040441">
    <property type="entry name" value="CFA20/CFAP20DC"/>
</dbReference>
<dbReference type="OrthoDB" id="10261083at2759"/>
<dbReference type="AlphaFoldDB" id="A0A0V0R0C1"/>
<accession>A0A0V0R0C1</accession>
<reference evidence="3 4" key="1">
    <citation type="journal article" date="2015" name="Sci. Rep.">
        <title>Genome of the facultative scuticociliatosis pathogen Pseudocohnilembus persalinus provides insight into its virulence through horizontal gene transfer.</title>
        <authorList>
            <person name="Xiong J."/>
            <person name="Wang G."/>
            <person name="Cheng J."/>
            <person name="Tian M."/>
            <person name="Pan X."/>
            <person name="Warren A."/>
            <person name="Jiang C."/>
            <person name="Yuan D."/>
            <person name="Miao W."/>
        </authorList>
    </citation>
    <scope>NUCLEOTIDE SEQUENCE [LARGE SCALE GENOMIC DNA]</scope>
    <source>
        <strain evidence="3">36N120E</strain>
    </source>
</reference>
<dbReference type="PANTHER" id="PTHR12458">
    <property type="entry name" value="ORF PROTEIN"/>
    <property type="match status" value="1"/>
</dbReference>
<evidence type="ECO:0000313" key="3">
    <source>
        <dbReference type="EMBL" id="KRX07921.1"/>
    </source>
</evidence>
<dbReference type="Pfam" id="PF05018">
    <property type="entry name" value="CFA20_dom"/>
    <property type="match status" value="1"/>
</dbReference>
<feature type="compositionally biased region" description="Polar residues" evidence="1">
    <location>
        <begin position="261"/>
        <end position="274"/>
    </location>
</feature>
<feature type="region of interest" description="Disordered" evidence="1">
    <location>
        <begin position="255"/>
        <end position="291"/>
    </location>
</feature>
<sequence length="424" mass="49869">MFQGAYQSGNQFEIFDSKAYKEKDKTMTNLMKATPAHMCKKIFDSEIKGYVYELEGHTTKMRFPKMDKSELGLVQQFLVLQIYIPNSMPWNLEIILTDTSKTKRRINLVPGLPQVEKKFFHVKCPNEMIKTGEWINLCIDVHSFMECWKGQTFRSIDTIIVGSFCKVRKILTTKYPLVQFLEEDDPDFEIKYPGNIYNQQQDLPKNLNLPSTVSYTNQMITYNSILHYLGYPLEGSMSNLQTDIGEQSVSQLFNNRDKSQPARSNIQTQKVQLKNKNRDRSVQRPKINQDSDKQNQQLFQYKFIFNSQLLYILQQIQQRIKVTLQYGQKQSIRQQPLIKQIQYLNKLLKQQSKSNKKCYKIAFRLKQKQKYNSKQNKITLYNRKNSQQSLGFSWALLKKINRKIKLITNKGKQNKINVKGSWLG</sequence>
<organism evidence="3 4">
    <name type="scientific">Pseudocohnilembus persalinus</name>
    <name type="common">Ciliate</name>
    <dbReference type="NCBI Taxonomy" id="266149"/>
    <lineage>
        <taxon>Eukaryota</taxon>
        <taxon>Sar</taxon>
        <taxon>Alveolata</taxon>
        <taxon>Ciliophora</taxon>
        <taxon>Intramacronucleata</taxon>
        <taxon>Oligohymenophorea</taxon>
        <taxon>Scuticociliatia</taxon>
        <taxon>Philasterida</taxon>
        <taxon>Pseudocohnilembidae</taxon>
        <taxon>Pseudocohnilembus</taxon>
    </lineage>
</organism>
<comment type="caution">
    <text evidence="3">The sequence shown here is derived from an EMBL/GenBank/DDBJ whole genome shotgun (WGS) entry which is preliminary data.</text>
</comment>
<proteinExistence type="predicted"/>
<evidence type="ECO:0000259" key="2">
    <source>
        <dbReference type="Pfam" id="PF05018"/>
    </source>
</evidence>
<dbReference type="InParanoid" id="A0A0V0R0C1"/>
<evidence type="ECO:0000313" key="4">
    <source>
        <dbReference type="Proteomes" id="UP000054937"/>
    </source>
</evidence>
<evidence type="ECO:0000256" key="1">
    <source>
        <dbReference type="SAM" id="MobiDB-lite"/>
    </source>
</evidence>
<dbReference type="Proteomes" id="UP000054937">
    <property type="component" value="Unassembled WGS sequence"/>
</dbReference>
<dbReference type="EMBL" id="LDAU01000078">
    <property type="protein sequence ID" value="KRX07921.1"/>
    <property type="molecule type" value="Genomic_DNA"/>
</dbReference>
<dbReference type="InterPro" id="IPR007714">
    <property type="entry name" value="CFA20_dom"/>
</dbReference>
<name>A0A0V0R0C1_PSEPJ</name>
<gene>
    <name evidence="3" type="ORF">PPERSA_10309</name>
</gene>
<feature type="compositionally biased region" description="Basic and acidic residues" evidence="1">
    <location>
        <begin position="276"/>
        <end position="291"/>
    </location>
</feature>
<protein>
    <recommendedName>
        <fullName evidence="2">CFA20 domain-containing protein</fullName>
    </recommendedName>
</protein>